<accession>A0A428TXI3</accession>
<evidence type="ECO:0000313" key="1">
    <source>
        <dbReference type="EMBL" id="RSM06730.1"/>
    </source>
</evidence>
<gene>
    <name evidence="1" type="ORF">CEP52_005543</name>
</gene>
<evidence type="ECO:0000313" key="2">
    <source>
        <dbReference type="Proteomes" id="UP000287144"/>
    </source>
</evidence>
<dbReference type="Proteomes" id="UP000287144">
    <property type="component" value="Unassembled WGS sequence"/>
</dbReference>
<name>A0A428TXI3_9HYPO</name>
<sequence length="71" mass="8194">MINSVIGFFFNLVVTEGHVDRRLSIQRRYVFQMIFHNPFKLSVAGNLRTPVVDLSLMKMAKSSRSNTGHPW</sequence>
<protein>
    <submittedName>
        <fullName evidence="1">Uncharacterized protein</fullName>
    </submittedName>
</protein>
<dbReference type="EMBL" id="NKCK01000044">
    <property type="protein sequence ID" value="RSM06730.1"/>
    <property type="molecule type" value="Genomic_DNA"/>
</dbReference>
<proteinExistence type="predicted"/>
<dbReference type="AlphaFoldDB" id="A0A428TXI3"/>
<keyword evidence="2" id="KW-1185">Reference proteome</keyword>
<comment type="caution">
    <text evidence="1">The sequence shown here is derived from an EMBL/GenBank/DDBJ whole genome shotgun (WGS) entry which is preliminary data.</text>
</comment>
<reference evidence="1 2" key="1">
    <citation type="submission" date="2017-06" db="EMBL/GenBank/DDBJ databases">
        <title>Comparative genomic analysis of Ambrosia Fusariam Clade fungi.</title>
        <authorList>
            <person name="Stajich J.E."/>
            <person name="Carrillo J."/>
            <person name="Kijimoto T."/>
            <person name="Eskalen A."/>
            <person name="O'Donnell K."/>
            <person name="Kasson M."/>
        </authorList>
    </citation>
    <scope>NUCLEOTIDE SEQUENCE [LARGE SCALE GENOMIC DNA]</scope>
    <source>
        <strain evidence="1 2">NRRL62579</strain>
    </source>
</reference>
<organism evidence="1 2">
    <name type="scientific">Fusarium oligoseptatum</name>
    <dbReference type="NCBI Taxonomy" id="2604345"/>
    <lineage>
        <taxon>Eukaryota</taxon>
        <taxon>Fungi</taxon>
        <taxon>Dikarya</taxon>
        <taxon>Ascomycota</taxon>
        <taxon>Pezizomycotina</taxon>
        <taxon>Sordariomycetes</taxon>
        <taxon>Hypocreomycetidae</taxon>
        <taxon>Hypocreales</taxon>
        <taxon>Nectriaceae</taxon>
        <taxon>Fusarium</taxon>
        <taxon>Fusarium solani species complex</taxon>
    </lineage>
</organism>